<accession>A0ACB9ZTJ7</accession>
<gene>
    <name evidence="1" type="ORF">M9H77_36368</name>
</gene>
<protein>
    <submittedName>
        <fullName evidence="1">Uncharacterized protein</fullName>
    </submittedName>
</protein>
<comment type="caution">
    <text evidence="1">The sequence shown here is derived from an EMBL/GenBank/DDBJ whole genome shotgun (WGS) entry which is preliminary data.</text>
</comment>
<name>A0ACB9ZTJ7_CATRO</name>
<evidence type="ECO:0000313" key="1">
    <source>
        <dbReference type="EMBL" id="KAI5650363.1"/>
    </source>
</evidence>
<dbReference type="EMBL" id="CM044708">
    <property type="protein sequence ID" value="KAI5650363.1"/>
    <property type="molecule type" value="Genomic_DNA"/>
</dbReference>
<proteinExistence type="predicted"/>
<dbReference type="Proteomes" id="UP001060085">
    <property type="component" value="Linkage Group LG08"/>
</dbReference>
<organism evidence="1 2">
    <name type="scientific">Catharanthus roseus</name>
    <name type="common">Madagascar periwinkle</name>
    <name type="synonym">Vinca rosea</name>
    <dbReference type="NCBI Taxonomy" id="4058"/>
    <lineage>
        <taxon>Eukaryota</taxon>
        <taxon>Viridiplantae</taxon>
        <taxon>Streptophyta</taxon>
        <taxon>Embryophyta</taxon>
        <taxon>Tracheophyta</taxon>
        <taxon>Spermatophyta</taxon>
        <taxon>Magnoliopsida</taxon>
        <taxon>eudicotyledons</taxon>
        <taxon>Gunneridae</taxon>
        <taxon>Pentapetalae</taxon>
        <taxon>asterids</taxon>
        <taxon>lamiids</taxon>
        <taxon>Gentianales</taxon>
        <taxon>Apocynaceae</taxon>
        <taxon>Rauvolfioideae</taxon>
        <taxon>Vinceae</taxon>
        <taxon>Catharanthinae</taxon>
        <taxon>Catharanthus</taxon>
    </lineage>
</organism>
<reference evidence="2" key="1">
    <citation type="journal article" date="2023" name="Nat. Plants">
        <title>Single-cell RNA sequencing provides a high-resolution roadmap for understanding the multicellular compartmentation of specialized metabolism.</title>
        <authorList>
            <person name="Sun S."/>
            <person name="Shen X."/>
            <person name="Li Y."/>
            <person name="Li Y."/>
            <person name="Wang S."/>
            <person name="Li R."/>
            <person name="Zhang H."/>
            <person name="Shen G."/>
            <person name="Guo B."/>
            <person name="Wei J."/>
            <person name="Xu J."/>
            <person name="St-Pierre B."/>
            <person name="Chen S."/>
            <person name="Sun C."/>
        </authorList>
    </citation>
    <scope>NUCLEOTIDE SEQUENCE [LARGE SCALE GENOMIC DNA]</scope>
</reference>
<sequence length="122" mass="13308">MPQHGSQTFAAAQPPSLASVVVASAARSNSAFLQHLDLPSPLFGVESTVGKKTIIFIQQVVSEPKNDHNFSVLSSAPATNRTSQYSRSEGIVEFRRSSSGNHQITLIFYLKHVDSKNLNRQV</sequence>
<evidence type="ECO:0000313" key="2">
    <source>
        <dbReference type="Proteomes" id="UP001060085"/>
    </source>
</evidence>
<keyword evidence="2" id="KW-1185">Reference proteome</keyword>